<accession>A0A6N2CDQ8</accession>
<proteinExistence type="predicted"/>
<dbReference type="EMBL" id="RXGB01000093">
    <property type="protein sequence ID" value="TMX05285.1"/>
    <property type="molecule type" value="Genomic_DNA"/>
</dbReference>
<name>A0A6N2CDQ8_SOLCI</name>
<dbReference type="AlphaFoldDB" id="A0A6N2CDQ8"/>
<keyword evidence="1" id="KW-0812">Transmembrane</keyword>
<protein>
    <recommendedName>
        <fullName evidence="3">DUF4408 domain-containing protein</fullName>
    </recommendedName>
</protein>
<sequence>MESLNFHNIKLEKSNGKKRQTMFFRLIEFCIFLAIISRFSIQLPLSTDYVGVTLVSPRFVFVLVNTIVIILFFKSGHSSAINDSTDNVKMDLYDEYTQKYSMNNEQSKKQSISVEEANCEQSKKQSISVEENNCEQSKKQSNLAERRLEKRIHRSHSVNSLCLGRDEKKSRKRMMRSATVGCLKNIDAESVKPAMTTTSDGLSSVEFRKTVEAFIARHQRLVKEEEFSIST</sequence>
<gene>
    <name evidence="2" type="ORF">EJD97_025130</name>
</gene>
<keyword evidence="1" id="KW-0472">Membrane</keyword>
<dbReference type="PANTHER" id="PTHR33640:SF8">
    <property type="entry name" value="TRANSMEMBRANE PROTEIN"/>
    <property type="match status" value="1"/>
</dbReference>
<comment type="caution">
    <text evidence="2">The sequence shown here is derived from an EMBL/GenBank/DDBJ whole genome shotgun (WGS) entry which is preliminary data.</text>
</comment>
<dbReference type="PANTHER" id="PTHR33640">
    <property type="entry name" value="TRANSMEMBRANE PROTEIN"/>
    <property type="match status" value="1"/>
</dbReference>
<keyword evidence="1" id="KW-1133">Transmembrane helix</keyword>
<evidence type="ECO:0000256" key="1">
    <source>
        <dbReference type="SAM" id="Phobius"/>
    </source>
</evidence>
<organism evidence="2">
    <name type="scientific">Solanum chilense</name>
    <name type="common">Tomato</name>
    <name type="synonym">Lycopersicon chilense</name>
    <dbReference type="NCBI Taxonomy" id="4083"/>
    <lineage>
        <taxon>Eukaryota</taxon>
        <taxon>Viridiplantae</taxon>
        <taxon>Streptophyta</taxon>
        <taxon>Embryophyta</taxon>
        <taxon>Tracheophyta</taxon>
        <taxon>Spermatophyta</taxon>
        <taxon>Magnoliopsida</taxon>
        <taxon>eudicotyledons</taxon>
        <taxon>Gunneridae</taxon>
        <taxon>Pentapetalae</taxon>
        <taxon>asterids</taxon>
        <taxon>lamiids</taxon>
        <taxon>Solanales</taxon>
        <taxon>Solanaceae</taxon>
        <taxon>Solanoideae</taxon>
        <taxon>Solaneae</taxon>
        <taxon>Solanum</taxon>
        <taxon>Solanum subgen. Lycopersicon</taxon>
    </lineage>
</organism>
<feature type="transmembrane region" description="Helical" evidence="1">
    <location>
        <begin position="49"/>
        <end position="73"/>
    </location>
</feature>
<evidence type="ECO:0000313" key="2">
    <source>
        <dbReference type="EMBL" id="TMX05285.1"/>
    </source>
</evidence>
<reference evidence="2" key="1">
    <citation type="submission" date="2019-05" db="EMBL/GenBank/DDBJ databases">
        <title>The de novo reference genome and transcriptome assemblies of the wild tomato species Solanum chilense.</title>
        <authorList>
            <person name="Stam R."/>
            <person name="Nosenko T."/>
            <person name="Hoerger A.C."/>
            <person name="Stephan W."/>
            <person name="Seidel M.A."/>
            <person name="Kuhn J.M.M."/>
            <person name="Haberer G."/>
            <person name="Tellier A."/>
        </authorList>
    </citation>
    <scope>NUCLEOTIDE SEQUENCE</scope>
    <source>
        <tissue evidence="2">Mature leaves</tissue>
    </source>
</reference>
<evidence type="ECO:0008006" key="3">
    <source>
        <dbReference type="Google" id="ProtNLM"/>
    </source>
</evidence>
<feature type="transmembrane region" description="Helical" evidence="1">
    <location>
        <begin position="23"/>
        <end position="43"/>
    </location>
</feature>